<feature type="coiled-coil region" evidence="1">
    <location>
        <begin position="35"/>
        <end position="62"/>
    </location>
</feature>
<protein>
    <submittedName>
        <fullName evidence="2">Uncharacterized protein</fullName>
    </submittedName>
</protein>
<reference evidence="2" key="1">
    <citation type="journal article" date="2021" name="Proc. Natl. Acad. Sci. U.S.A.">
        <title>A Catalog of Tens of Thousands of Viruses from Human Metagenomes Reveals Hidden Associations with Chronic Diseases.</title>
        <authorList>
            <person name="Tisza M.J."/>
            <person name="Buck C.B."/>
        </authorList>
    </citation>
    <scope>NUCLEOTIDE SEQUENCE</scope>
    <source>
        <strain evidence="2">CtXwe21</strain>
    </source>
</reference>
<proteinExistence type="predicted"/>
<evidence type="ECO:0000313" key="2">
    <source>
        <dbReference type="EMBL" id="DAE11813.1"/>
    </source>
</evidence>
<dbReference type="EMBL" id="BK015537">
    <property type="protein sequence ID" value="DAE11813.1"/>
    <property type="molecule type" value="Genomic_DNA"/>
</dbReference>
<evidence type="ECO:0000256" key="1">
    <source>
        <dbReference type="SAM" id="Coils"/>
    </source>
</evidence>
<sequence length="86" mass="10262">MINIPNWYMDWVLTCAQYELLMCDAPIVVYDKVDAEKKTHTAKEMEELKRKWETKRKEREMKGQRISLNDFIVNGINAIPKDTKQE</sequence>
<keyword evidence="1" id="KW-0175">Coiled coil</keyword>
<name>A0A8S5PZJ1_9CAUD</name>
<organism evidence="2">
    <name type="scientific">Myoviridae sp. ctXwe21</name>
    <dbReference type="NCBI Taxonomy" id="2825123"/>
    <lineage>
        <taxon>Viruses</taxon>
        <taxon>Duplodnaviria</taxon>
        <taxon>Heunggongvirae</taxon>
        <taxon>Uroviricota</taxon>
        <taxon>Caudoviricetes</taxon>
    </lineage>
</organism>
<accession>A0A8S5PZJ1</accession>